<dbReference type="EMBL" id="JASNJE010000003">
    <property type="protein sequence ID" value="MDK3072083.1"/>
    <property type="molecule type" value="Genomic_DNA"/>
</dbReference>
<accession>A0ABT7FAE3</accession>
<evidence type="ECO:0000313" key="3">
    <source>
        <dbReference type="Proteomes" id="UP001227126"/>
    </source>
</evidence>
<organism evidence="2 3">
    <name type="scientific">Sedimentitalea xiamensis</name>
    <dbReference type="NCBI Taxonomy" id="3050037"/>
    <lineage>
        <taxon>Bacteria</taxon>
        <taxon>Pseudomonadati</taxon>
        <taxon>Pseudomonadota</taxon>
        <taxon>Alphaproteobacteria</taxon>
        <taxon>Rhodobacterales</taxon>
        <taxon>Paracoccaceae</taxon>
        <taxon>Sedimentitalea</taxon>
    </lineage>
</organism>
<dbReference type="Proteomes" id="UP001227126">
    <property type="component" value="Unassembled WGS sequence"/>
</dbReference>
<protein>
    <submittedName>
        <fullName evidence="2">Uncharacterized protein</fullName>
    </submittedName>
</protein>
<proteinExistence type="predicted"/>
<dbReference type="RefSeq" id="WP_284484040.1">
    <property type="nucleotide sequence ID" value="NZ_JASNJE010000003.1"/>
</dbReference>
<keyword evidence="3" id="KW-1185">Reference proteome</keyword>
<feature type="region of interest" description="Disordered" evidence="1">
    <location>
        <begin position="1"/>
        <end position="23"/>
    </location>
</feature>
<gene>
    <name evidence="2" type="ORF">QO034_03085</name>
</gene>
<name>A0ABT7FAE3_9RHOB</name>
<evidence type="ECO:0000313" key="2">
    <source>
        <dbReference type="EMBL" id="MDK3072083.1"/>
    </source>
</evidence>
<sequence>MSDPRTLSDHDRQNGDYAARAEKEALRDPMIARFIKASHPGGRVPGLGCGPVEHWTGKAANLAGHPQSWIAIQAHA</sequence>
<reference evidence="2 3" key="1">
    <citation type="submission" date="2023-05" db="EMBL/GenBank/DDBJ databases">
        <title>Sedimentitalea sp. nov. JM2-8.</title>
        <authorList>
            <person name="Huang J."/>
        </authorList>
    </citation>
    <scope>NUCLEOTIDE SEQUENCE [LARGE SCALE GENOMIC DNA]</scope>
    <source>
        <strain evidence="2 3">JM2-8</strain>
    </source>
</reference>
<evidence type="ECO:0000256" key="1">
    <source>
        <dbReference type="SAM" id="MobiDB-lite"/>
    </source>
</evidence>
<comment type="caution">
    <text evidence="2">The sequence shown here is derived from an EMBL/GenBank/DDBJ whole genome shotgun (WGS) entry which is preliminary data.</text>
</comment>